<name>A0A2T1E3J9_9CYAN</name>
<dbReference type="PANTHER" id="PTHR10098:SF108">
    <property type="entry name" value="TETRATRICOPEPTIDE REPEAT PROTEIN 28"/>
    <property type="match status" value="1"/>
</dbReference>
<sequence>MRGKGEVGSRLHLIRCGCGQTFRTARPLDLHDLPDIHLTSFPSNSFPPHPSLLTPHPSLLTPHLTMRSTTLAIAPLLQTQAITGKQATKAAIVQKMPRARIIHLAIHGLLDERRGLGSALAFAPSVEASGSKVSDRNRPTRKGDRASDGLLTAADILSLPLNADLVVLSACDTGRGRISGDGVIGLSRSFLAAGASSLVVSLWAIPDAPTAELMTQFYRNLRQNNDKAQALRQAMLTTMKTHPNPQDWAAFTLIGAAQ</sequence>
<dbReference type="EMBL" id="PVWK01000095">
    <property type="protein sequence ID" value="PSB27329.1"/>
    <property type="molecule type" value="Genomic_DNA"/>
</dbReference>
<accession>A0A2T1E3J9</accession>
<protein>
    <recommendedName>
        <fullName evidence="1">CHAT domain-containing protein</fullName>
    </recommendedName>
</protein>
<dbReference type="Proteomes" id="UP000239576">
    <property type="component" value="Unassembled WGS sequence"/>
</dbReference>
<evidence type="ECO:0000313" key="2">
    <source>
        <dbReference type="EMBL" id="PSB27329.1"/>
    </source>
</evidence>
<dbReference type="PANTHER" id="PTHR10098">
    <property type="entry name" value="RAPSYN-RELATED"/>
    <property type="match status" value="1"/>
</dbReference>
<dbReference type="Pfam" id="PF12770">
    <property type="entry name" value="CHAT"/>
    <property type="match status" value="1"/>
</dbReference>
<reference evidence="3" key="1">
    <citation type="submission" date="2018-02" db="EMBL/GenBank/DDBJ databases">
        <authorList>
            <person name="Moore K."/>
            <person name="Momper L."/>
        </authorList>
    </citation>
    <scope>NUCLEOTIDE SEQUENCE [LARGE SCALE GENOMIC DNA]</scope>
    <source>
        <strain evidence="3">ULC18</strain>
    </source>
</reference>
<comment type="caution">
    <text evidence="2">The sequence shown here is derived from an EMBL/GenBank/DDBJ whole genome shotgun (WGS) entry which is preliminary data.</text>
</comment>
<feature type="domain" description="CHAT" evidence="1">
    <location>
        <begin position="72"/>
        <end position="256"/>
    </location>
</feature>
<keyword evidence="3" id="KW-1185">Reference proteome</keyword>
<dbReference type="AlphaFoldDB" id="A0A2T1E3J9"/>
<organism evidence="2 3">
    <name type="scientific">Stenomitos frigidus ULC18</name>
    <dbReference type="NCBI Taxonomy" id="2107698"/>
    <lineage>
        <taxon>Bacteria</taxon>
        <taxon>Bacillati</taxon>
        <taxon>Cyanobacteriota</taxon>
        <taxon>Cyanophyceae</taxon>
        <taxon>Leptolyngbyales</taxon>
        <taxon>Leptolyngbyaceae</taxon>
        <taxon>Stenomitos</taxon>
    </lineage>
</organism>
<gene>
    <name evidence="2" type="ORF">C7B82_16690</name>
</gene>
<evidence type="ECO:0000259" key="1">
    <source>
        <dbReference type="Pfam" id="PF12770"/>
    </source>
</evidence>
<dbReference type="OrthoDB" id="446317at2"/>
<reference evidence="2 3" key="2">
    <citation type="submission" date="2018-03" db="EMBL/GenBank/DDBJ databases">
        <title>The ancient ancestry and fast evolution of plastids.</title>
        <authorList>
            <person name="Moore K.R."/>
            <person name="Magnabosco C."/>
            <person name="Momper L."/>
            <person name="Gold D.A."/>
            <person name="Bosak T."/>
            <person name="Fournier G.P."/>
        </authorList>
    </citation>
    <scope>NUCLEOTIDE SEQUENCE [LARGE SCALE GENOMIC DNA]</scope>
    <source>
        <strain evidence="2 3">ULC18</strain>
    </source>
</reference>
<proteinExistence type="predicted"/>
<evidence type="ECO:0000313" key="3">
    <source>
        <dbReference type="Proteomes" id="UP000239576"/>
    </source>
</evidence>
<dbReference type="InterPro" id="IPR024983">
    <property type="entry name" value="CHAT_dom"/>
</dbReference>